<dbReference type="AlphaFoldDB" id="A0A6J4MD60"/>
<organism evidence="2">
    <name type="scientific">uncultured Gemmatimonadaceae bacterium</name>
    <dbReference type="NCBI Taxonomy" id="246130"/>
    <lineage>
        <taxon>Bacteria</taxon>
        <taxon>Pseudomonadati</taxon>
        <taxon>Gemmatimonadota</taxon>
        <taxon>Gemmatimonadia</taxon>
        <taxon>Gemmatimonadales</taxon>
        <taxon>Gemmatimonadaceae</taxon>
        <taxon>environmental samples</taxon>
    </lineage>
</organism>
<gene>
    <name evidence="2" type="ORF">AVDCRST_MAG11-3788</name>
</gene>
<evidence type="ECO:0000256" key="1">
    <source>
        <dbReference type="SAM" id="MobiDB-lite"/>
    </source>
</evidence>
<feature type="compositionally biased region" description="Basic and acidic residues" evidence="1">
    <location>
        <begin position="91"/>
        <end position="108"/>
    </location>
</feature>
<protein>
    <submittedName>
        <fullName evidence="2">Uncharacterized protein</fullName>
    </submittedName>
</protein>
<proteinExistence type="predicted"/>
<reference evidence="2" key="1">
    <citation type="submission" date="2020-02" db="EMBL/GenBank/DDBJ databases">
        <authorList>
            <person name="Meier V. D."/>
        </authorList>
    </citation>
    <scope>NUCLEOTIDE SEQUENCE</scope>
    <source>
        <strain evidence="2">AVDCRST_MAG11</strain>
    </source>
</reference>
<evidence type="ECO:0000313" key="2">
    <source>
        <dbReference type="EMBL" id="CAA9355399.1"/>
    </source>
</evidence>
<dbReference type="EMBL" id="CADCTU010000805">
    <property type="protein sequence ID" value="CAA9355399.1"/>
    <property type="molecule type" value="Genomic_DNA"/>
</dbReference>
<feature type="compositionally biased region" description="Basic residues" evidence="1">
    <location>
        <begin position="81"/>
        <end position="90"/>
    </location>
</feature>
<name>A0A6J4MD60_9BACT</name>
<feature type="non-terminal residue" evidence="2">
    <location>
        <position position="1"/>
    </location>
</feature>
<feature type="region of interest" description="Disordered" evidence="1">
    <location>
        <begin position="18"/>
        <end position="126"/>
    </location>
</feature>
<sequence>GPGTGLLVRQFGPVCPPRGVEHDRLARGGDPSRVSRVVGPRSLGVPRGLRRPPDRPGGAVLPAGAAYQRPGPRPPDLARVVRAHRPVSNRHRVDEPAAVRVGPGHDRAGGAAPGSGGVAPPRTCGV</sequence>
<accession>A0A6J4MD60</accession>
<feature type="non-terminal residue" evidence="2">
    <location>
        <position position="126"/>
    </location>
</feature>